<accession>A0A1B0C6C3</accession>
<dbReference type="EnsemblMetazoa" id="GPPI050351-RA">
    <property type="protein sequence ID" value="GPPI050351-PA"/>
    <property type="gene ID" value="GPPI050351"/>
</dbReference>
<keyword evidence="1" id="KW-0472">Membrane</keyword>
<keyword evidence="3" id="KW-1185">Reference proteome</keyword>
<dbReference type="Proteomes" id="UP000092460">
    <property type="component" value="Unassembled WGS sequence"/>
</dbReference>
<dbReference type="AlphaFoldDB" id="A0A1B0C6C3"/>
<reference evidence="2" key="2">
    <citation type="submission" date="2020-05" db="UniProtKB">
        <authorList>
            <consortium name="EnsemblMetazoa"/>
        </authorList>
    </citation>
    <scope>IDENTIFICATION</scope>
    <source>
        <strain evidence="2">IAEA</strain>
    </source>
</reference>
<keyword evidence="1" id="KW-0812">Transmembrane</keyword>
<feature type="transmembrane region" description="Helical" evidence="1">
    <location>
        <begin position="24"/>
        <end position="44"/>
    </location>
</feature>
<evidence type="ECO:0000256" key="1">
    <source>
        <dbReference type="SAM" id="Phobius"/>
    </source>
</evidence>
<organism evidence="2 3">
    <name type="scientific">Glossina palpalis gambiensis</name>
    <dbReference type="NCBI Taxonomy" id="67801"/>
    <lineage>
        <taxon>Eukaryota</taxon>
        <taxon>Metazoa</taxon>
        <taxon>Ecdysozoa</taxon>
        <taxon>Arthropoda</taxon>
        <taxon>Hexapoda</taxon>
        <taxon>Insecta</taxon>
        <taxon>Pterygota</taxon>
        <taxon>Neoptera</taxon>
        <taxon>Endopterygota</taxon>
        <taxon>Diptera</taxon>
        <taxon>Brachycera</taxon>
        <taxon>Muscomorpha</taxon>
        <taxon>Hippoboscoidea</taxon>
        <taxon>Glossinidae</taxon>
        <taxon>Glossina</taxon>
    </lineage>
</organism>
<dbReference type="VEuPathDB" id="VectorBase:GPPI050351"/>
<evidence type="ECO:0000313" key="2">
    <source>
        <dbReference type="EnsemblMetazoa" id="GPPI050351-PA"/>
    </source>
</evidence>
<reference evidence="3" key="1">
    <citation type="submission" date="2015-01" db="EMBL/GenBank/DDBJ databases">
        <authorList>
            <person name="Aksoy S."/>
            <person name="Warren W."/>
            <person name="Wilson R.K."/>
        </authorList>
    </citation>
    <scope>NUCLEOTIDE SEQUENCE [LARGE SCALE GENOMIC DNA]</scope>
    <source>
        <strain evidence="3">IAEA</strain>
    </source>
</reference>
<dbReference type="EMBL" id="JXJN01026538">
    <property type="status" value="NOT_ANNOTATED_CDS"/>
    <property type="molecule type" value="Genomic_DNA"/>
</dbReference>
<evidence type="ECO:0000313" key="3">
    <source>
        <dbReference type="Proteomes" id="UP000092460"/>
    </source>
</evidence>
<protein>
    <submittedName>
        <fullName evidence="2">Uncharacterized protein</fullName>
    </submittedName>
</protein>
<sequence length="60" mass="6992">MKRLEFTTAFGDIFVGTFLRFERYTINILNGSVIVIVIILSLGVRSLYKFIPEYPELYVD</sequence>
<proteinExistence type="predicted"/>
<keyword evidence="1" id="KW-1133">Transmembrane helix</keyword>
<name>A0A1B0C6C3_9MUSC</name>